<dbReference type="PROSITE" id="PS50234">
    <property type="entry name" value="VWFA"/>
    <property type="match status" value="1"/>
</dbReference>
<protein>
    <recommendedName>
        <fullName evidence="1">VWFA domain-containing protein</fullName>
    </recommendedName>
</protein>
<dbReference type="PANTHER" id="PTHR10579">
    <property type="entry name" value="CALCIUM-ACTIVATED CHLORIDE CHANNEL REGULATOR"/>
    <property type="match status" value="1"/>
</dbReference>
<gene>
    <name evidence="2" type="ORF">A2Y62_00160</name>
</gene>
<dbReference type="EMBL" id="MFGW01000098">
    <property type="protein sequence ID" value="OGF66064.1"/>
    <property type="molecule type" value="Genomic_DNA"/>
</dbReference>
<dbReference type="PANTHER" id="PTHR10579:SF43">
    <property type="entry name" value="ZINC FINGER (C3HC4-TYPE RING FINGER) FAMILY PROTEIN"/>
    <property type="match status" value="1"/>
</dbReference>
<dbReference type="Proteomes" id="UP000178943">
    <property type="component" value="Unassembled WGS sequence"/>
</dbReference>
<dbReference type="SUPFAM" id="SSF53300">
    <property type="entry name" value="vWA-like"/>
    <property type="match status" value="1"/>
</dbReference>
<dbReference type="Gene3D" id="3.40.50.410">
    <property type="entry name" value="von Willebrand factor, type A domain"/>
    <property type="match status" value="1"/>
</dbReference>
<dbReference type="InterPro" id="IPR036465">
    <property type="entry name" value="vWFA_dom_sf"/>
</dbReference>
<dbReference type="InterPro" id="IPR002035">
    <property type="entry name" value="VWF_A"/>
</dbReference>
<dbReference type="AlphaFoldDB" id="A0A1F5VRH0"/>
<evidence type="ECO:0000313" key="2">
    <source>
        <dbReference type="EMBL" id="OGF66064.1"/>
    </source>
</evidence>
<accession>A0A1F5VRH0</accession>
<reference evidence="2 3" key="1">
    <citation type="journal article" date="2016" name="Nat. Commun.">
        <title>Thousands of microbial genomes shed light on interconnected biogeochemical processes in an aquifer system.</title>
        <authorList>
            <person name="Anantharaman K."/>
            <person name="Brown C.T."/>
            <person name="Hug L.A."/>
            <person name="Sharon I."/>
            <person name="Castelle C.J."/>
            <person name="Probst A.J."/>
            <person name="Thomas B.C."/>
            <person name="Singh A."/>
            <person name="Wilkins M.J."/>
            <person name="Karaoz U."/>
            <person name="Brodie E.L."/>
            <person name="Williams K.H."/>
            <person name="Hubbard S.S."/>
            <person name="Banfield J.F."/>
        </authorList>
    </citation>
    <scope>NUCLEOTIDE SEQUENCE [LARGE SCALE GENOMIC DNA]</scope>
</reference>
<comment type="caution">
    <text evidence="2">The sequence shown here is derived from an EMBL/GenBank/DDBJ whole genome shotgun (WGS) entry which is preliminary data.</text>
</comment>
<evidence type="ECO:0000259" key="1">
    <source>
        <dbReference type="PROSITE" id="PS50234"/>
    </source>
</evidence>
<feature type="domain" description="VWFA" evidence="1">
    <location>
        <begin position="43"/>
        <end position="218"/>
    </location>
</feature>
<dbReference type="CDD" id="cd00198">
    <property type="entry name" value="vWFA"/>
    <property type="match status" value="1"/>
</dbReference>
<dbReference type="InterPro" id="IPR051266">
    <property type="entry name" value="CLCR"/>
</dbReference>
<proteinExistence type="predicted"/>
<dbReference type="SMART" id="SM00327">
    <property type="entry name" value="VWA"/>
    <property type="match status" value="1"/>
</dbReference>
<organism evidence="2 3">
    <name type="scientific">Candidatus Fischerbacteria bacterium RBG_13_37_8</name>
    <dbReference type="NCBI Taxonomy" id="1817863"/>
    <lineage>
        <taxon>Bacteria</taxon>
        <taxon>Candidatus Fischeribacteriota</taxon>
    </lineage>
</organism>
<name>A0A1F5VRH0_9BACT</name>
<evidence type="ECO:0000313" key="3">
    <source>
        <dbReference type="Proteomes" id="UP000178943"/>
    </source>
</evidence>
<sequence length="438" mass="48986">MLNVLFKPHREYFKAETDEPQKLFAMLRVIPEQVVSEARPPLAIALVVDTSDSMRAPANHKTKLDYAIEAAHKLIDDEFLIETDLVSIIQFEDESDVILPLSPLRDKNHVHQLIEHIRNYSGATFMGKGLMNAFQQLSKEAPQISKRVILLTDGRTFDEAMCRSVMQQLADTNAPVVSIGIGLEYNQALLREISNETKGYHLHLTDIRSLQNFFAAEIKAMVKEVVTDLQARVAAVKGVTLNSITRVYPNLIEASLTEQPYRLGNIVAGDYTVFIFEFTISDVFRPPSRVRVSRINITGSIPSGQKKTGELPQQELFVVFTKDETLIPKVDPEVLDYVQQKNLDRLVYQAMGMATKGNVAGALRTLHMAQNITQQVQNVQATQLLKNALDELSKTGVISPNTVRTVVASSRTMTIKSTRTALKDIKISEEEIRKLTGA</sequence>
<dbReference type="STRING" id="1817863.A2Y62_00160"/>
<dbReference type="Pfam" id="PF00092">
    <property type="entry name" value="VWA"/>
    <property type="match status" value="1"/>
</dbReference>